<name>A0A0C9ZU91_9AGAM</name>
<reference evidence="2 3" key="1">
    <citation type="submission" date="2014-04" db="EMBL/GenBank/DDBJ databases">
        <authorList>
            <consortium name="DOE Joint Genome Institute"/>
            <person name="Kuo A."/>
            <person name="Kohler A."/>
            <person name="Costa M.D."/>
            <person name="Nagy L.G."/>
            <person name="Floudas D."/>
            <person name="Copeland A."/>
            <person name="Barry K.W."/>
            <person name="Cichocki N."/>
            <person name="Veneault-Fourrey C."/>
            <person name="LaButti K."/>
            <person name="Lindquist E.A."/>
            <person name="Lipzen A."/>
            <person name="Lundell T."/>
            <person name="Morin E."/>
            <person name="Murat C."/>
            <person name="Sun H."/>
            <person name="Tunlid A."/>
            <person name="Henrissat B."/>
            <person name="Grigoriev I.V."/>
            <person name="Hibbett D.S."/>
            <person name="Martin F."/>
            <person name="Nordberg H.P."/>
            <person name="Cantor M.N."/>
            <person name="Hua S.X."/>
        </authorList>
    </citation>
    <scope>NUCLEOTIDE SEQUENCE [LARGE SCALE GENOMIC DNA]</scope>
    <source>
        <strain evidence="2 3">441</strain>
    </source>
</reference>
<evidence type="ECO:0000256" key="1">
    <source>
        <dbReference type="SAM" id="MobiDB-lite"/>
    </source>
</evidence>
<feature type="compositionally biased region" description="Low complexity" evidence="1">
    <location>
        <begin position="247"/>
        <end position="257"/>
    </location>
</feature>
<gene>
    <name evidence="2" type="ORF">PISMIDRAFT_11032</name>
</gene>
<keyword evidence="3" id="KW-1185">Reference proteome</keyword>
<dbReference type="HOGENOM" id="CLU_928004_0_0_1"/>
<accession>A0A0C9ZU91</accession>
<feature type="compositionally biased region" description="Polar residues" evidence="1">
    <location>
        <begin position="14"/>
        <end position="25"/>
    </location>
</feature>
<feature type="region of interest" description="Disordered" evidence="1">
    <location>
        <begin position="8"/>
        <end position="46"/>
    </location>
</feature>
<reference evidence="3" key="2">
    <citation type="submission" date="2015-01" db="EMBL/GenBank/DDBJ databases">
        <title>Evolutionary Origins and Diversification of the Mycorrhizal Mutualists.</title>
        <authorList>
            <consortium name="DOE Joint Genome Institute"/>
            <consortium name="Mycorrhizal Genomics Consortium"/>
            <person name="Kohler A."/>
            <person name="Kuo A."/>
            <person name="Nagy L.G."/>
            <person name="Floudas D."/>
            <person name="Copeland A."/>
            <person name="Barry K.W."/>
            <person name="Cichocki N."/>
            <person name="Veneault-Fourrey C."/>
            <person name="LaButti K."/>
            <person name="Lindquist E.A."/>
            <person name="Lipzen A."/>
            <person name="Lundell T."/>
            <person name="Morin E."/>
            <person name="Murat C."/>
            <person name="Riley R."/>
            <person name="Ohm R."/>
            <person name="Sun H."/>
            <person name="Tunlid A."/>
            <person name="Henrissat B."/>
            <person name="Grigoriev I.V."/>
            <person name="Hibbett D.S."/>
            <person name="Martin F."/>
        </authorList>
    </citation>
    <scope>NUCLEOTIDE SEQUENCE [LARGE SCALE GENOMIC DNA]</scope>
    <source>
        <strain evidence="3">441</strain>
    </source>
</reference>
<dbReference type="EMBL" id="KN833728">
    <property type="protein sequence ID" value="KIK23248.1"/>
    <property type="molecule type" value="Genomic_DNA"/>
</dbReference>
<feature type="compositionally biased region" description="Polar residues" evidence="1">
    <location>
        <begin position="270"/>
        <end position="280"/>
    </location>
</feature>
<dbReference type="Proteomes" id="UP000054018">
    <property type="component" value="Unassembled WGS sequence"/>
</dbReference>
<proteinExistence type="predicted"/>
<feature type="compositionally biased region" description="Basic and acidic residues" evidence="1">
    <location>
        <begin position="186"/>
        <end position="195"/>
    </location>
</feature>
<protein>
    <submittedName>
        <fullName evidence="2">Uncharacterized protein</fullName>
    </submittedName>
</protein>
<evidence type="ECO:0000313" key="3">
    <source>
        <dbReference type="Proteomes" id="UP000054018"/>
    </source>
</evidence>
<dbReference type="AlphaFoldDB" id="A0A0C9ZU91"/>
<evidence type="ECO:0000313" key="2">
    <source>
        <dbReference type="EMBL" id="KIK23248.1"/>
    </source>
</evidence>
<feature type="compositionally biased region" description="Polar residues" evidence="1">
    <location>
        <begin position="222"/>
        <end position="239"/>
    </location>
</feature>
<feature type="region of interest" description="Disordered" evidence="1">
    <location>
        <begin position="163"/>
        <end position="283"/>
    </location>
</feature>
<feature type="compositionally biased region" description="Polar residues" evidence="1">
    <location>
        <begin position="165"/>
        <end position="185"/>
    </location>
</feature>
<organism evidence="2 3">
    <name type="scientific">Pisolithus microcarpus 441</name>
    <dbReference type="NCBI Taxonomy" id="765257"/>
    <lineage>
        <taxon>Eukaryota</taxon>
        <taxon>Fungi</taxon>
        <taxon>Dikarya</taxon>
        <taxon>Basidiomycota</taxon>
        <taxon>Agaricomycotina</taxon>
        <taxon>Agaricomycetes</taxon>
        <taxon>Agaricomycetidae</taxon>
        <taxon>Boletales</taxon>
        <taxon>Sclerodermatineae</taxon>
        <taxon>Pisolithaceae</taxon>
        <taxon>Pisolithus</taxon>
    </lineage>
</organism>
<dbReference type="OrthoDB" id="2681660at2759"/>
<sequence length="291" mass="31624">MFFRIFRFRRKQRQASSSTPRSAKASTRPEPLSLPEHPASTATREPTVQLSPIIFVSQDPKQVETCAGRVRISANSGSGIFSPRSGMPRKKRHVSFGVIKDDAKAGLSSSPPTPYPLLTSFPLSSTRVTRESFSSVSTLVDTDQAPPEYSAVDSLVWEDIHDGSVPNTAGARTNASTQTRLSSSPGRERPSDKSRHISMLPSLSKRSKASRFSVQVPPSGGLTPQTLSIPSGSSINTPVFSRRASRRISMMSTASRSGSVKTSKSKRASRWSQHVNSPETQEVLKALRNLS</sequence>